<protein>
    <submittedName>
        <fullName evidence="1">Uncharacterized protein</fullName>
    </submittedName>
</protein>
<keyword evidence="2" id="KW-1185">Reference proteome</keyword>
<name>A0A0C3P2Q4_PISTI</name>
<gene>
    <name evidence="1" type="ORF">M404DRAFT_136565</name>
</gene>
<dbReference type="HOGENOM" id="CLU_187860_0_0_1"/>
<reference evidence="2" key="2">
    <citation type="submission" date="2015-01" db="EMBL/GenBank/DDBJ databases">
        <title>Evolutionary Origins and Diversification of the Mycorrhizal Mutualists.</title>
        <authorList>
            <consortium name="DOE Joint Genome Institute"/>
            <consortium name="Mycorrhizal Genomics Consortium"/>
            <person name="Kohler A."/>
            <person name="Kuo A."/>
            <person name="Nagy L.G."/>
            <person name="Floudas D."/>
            <person name="Copeland A."/>
            <person name="Barry K.W."/>
            <person name="Cichocki N."/>
            <person name="Veneault-Fourrey C."/>
            <person name="LaButti K."/>
            <person name="Lindquist E.A."/>
            <person name="Lipzen A."/>
            <person name="Lundell T."/>
            <person name="Morin E."/>
            <person name="Murat C."/>
            <person name="Riley R."/>
            <person name="Ohm R."/>
            <person name="Sun H."/>
            <person name="Tunlid A."/>
            <person name="Henrissat B."/>
            <person name="Grigoriev I.V."/>
            <person name="Hibbett D.S."/>
            <person name="Martin F."/>
        </authorList>
    </citation>
    <scope>NUCLEOTIDE SEQUENCE [LARGE SCALE GENOMIC DNA]</scope>
    <source>
        <strain evidence="2">Marx 270</strain>
    </source>
</reference>
<organism evidence="1 2">
    <name type="scientific">Pisolithus tinctorius Marx 270</name>
    <dbReference type="NCBI Taxonomy" id="870435"/>
    <lineage>
        <taxon>Eukaryota</taxon>
        <taxon>Fungi</taxon>
        <taxon>Dikarya</taxon>
        <taxon>Basidiomycota</taxon>
        <taxon>Agaricomycotina</taxon>
        <taxon>Agaricomycetes</taxon>
        <taxon>Agaricomycetidae</taxon>
        <taxon>Boletales</taxon>
        <taxon>Sclerodermatineae</taxon>
        <taxon>Pisolithaceae</taxon>
        <taxon>Pisolithus</taxon>
    </lineage>
</organism>
<sequence>MTSELPLTSGMDPQVALRRCIAALEDENSQLLKKLDKKPRSDTYLLEGRAIRRLVSLVDHVEDLIAEYDQRGLIVADSNDVDIESIPSSAE</sequence>
<dbReference type="AlphaFoldDB" id="A0A0C3P2Q4"/>
<accession>A0A0C3P2Q4</accession>
<dbReference type="InParanoid" id="A0A0C3P2Q4"/>
<proteinExistence type="predicted"/>
<reference evidence="1 2" key="1">
    <citation type="submission" date="2014-04" db="EMBL/GenBank/DDBJ databases">
        <authorList>
            <consortium name="DOE Joint Genome Institute"/>
            <person name="Kuo A."/>
            <person name="Kohler A."/>
            <person name="Costa M.D."/>
            <person name="Nagy L.G."/>
            <person name="Floudas D."/>
            <person name="Copeland A."/>
            <person name="Barry K.W."/>
            <person name="Cichocki N."/>
            <person name="Veneault-Fourrey C."/>
            <person name="LaButti K."/>
            <person name="Lindquist E.A."/>
            <person name="Lipzen A."/>
            <person name="Lundell T."/>
            <person name="Morin E."/>
            <person name="Murat C."/>
            <person name="Sun H."/>
            <person name="Tunlid A."/>
            <person name="Henrissat B."/>
            <person name="Grigoriev I.V."/>
            <person name="Hibbett D.S."/>
            <person name="Martin F."/>
            <person name="Nordberg H.P."/>
            <person name="Cantor M.N."/>
            <person name="Hua S.X."/>
        </authorList>
    </citation>
    <scope>NUCLEOTIDE SEQUENCE [LARGE SCALE GENOMIC DNA]</scope>
    <source>
        <strain evidence="1 2">Marx 270</strain>
    </source>
</reference>
<dbReference type="EMBL" id="KN831960">
    <property type="protein sequence ID" value="KIO07305.1"/>
    <property type="molecule type" value="Genomic_DNA"/>
</dbReference>
<evidence type="ECO:0000313" key="1">
    <source>
        <dbReference type="EMBL" id="KIO07305.1"/>
    </source>
</evidence>
<evidence type="ECO:0000313" key="2">
    <source>
        <dbReference type="Proteomes" id="UP000054217"/>
    </source>
</evidence>
<dbReference type="OrthoDB" id="2671428at2759"/>
<dbReference type="Proteomes" id="UP000054217">
    <property type="component" value="Unassembled WGS sequence"/>
</dbReference>